<dbReference type="KEGG" id="gtr:GLOTRDRAFT_74143"/>
<dbReference type="OrthoDB" id="10051416at2759"/>
<feature type="domain" description="Csf1 N-terminal" evidence="1">
    <location>
        <begin position="21"/>
        <end position="498"/>
    </location>
</feature>
<dbReference type="InterPro" id="IPR048636">
    <property type="entry name" value="Csf1_N"/>
</dbReference>
<dbReference type="PANTHER" id="PTHR32085:SF3">
    <property type="entry name" value="PROTEIN CSF1"/>
    <property type="match status" value="1"/>
</dbReference>
<feature type="non-terminal residue" evidence="2">
    <location>
        <position position="501"/>
    </location>
</feature>
<evidence type="ECO:0000313" key="3">
    <source>
        <dbReference type="Proteomes" id="UP000030669"/>
    </source>
</evidence>
<evidence type="ECO:0000259" key="1">
    <source>
        <dbReference type="Pfam" id="PF21678"/>
    </source>
</evidence>
<protein>
    <recommendedName>
        <fullName evidence="1">Csf1 N-terminal domain-containing protein</fullName>
    </recommendedName>
</protein>
<dbReference type="Proteomes" id="UP000030669">
    <property type="component" value="Unassembled WGS sequence"/>
</dbReference>
<dbReference type="RefSeq" id="XP_007864498.1">
    <property type="nucleotide sequence ID" value="XM_007866307.1"/>
</dbReference>
<reference evidence="2 3" key="1">
    <citation type="journal article" date="2012" name="Science">
        <title>The Paleozoic origin of enzymatic lignin decomposition reconstructed from 31 fungal genomes.</title>
        <authorList>
            <person name="Floudas D."/>
            <person name="Binder M."/>
            <person name="Riley R."/>
            <person name="Barry K."/>
            <person name="Blanchette R.A."/>
            <person name="Henrissat B."/>
            <person name="Martinez A.T."/>
            <person name="Otillar R."/>
            <person name="Spatafora J.W."/>
            <person name="Yadav J.S."/>
            <person name="Aerts A."/>
            <person name="Benoit I."/>
            <person name="Boyd A."/>
            <person name="Carlson A."/>
            <person name="Copeland A."/>
            <person name="Coutinho P.M."/>
            <person name="de Vries R.P."/>
            <person name="Ferreira P."/>
            <person name="Findley K."/>
            <person name="Foster B."/>
            <person name="Gaskell J."/>
            <person name="Glotzer D."/>
            <person name="Gorecki P."/>
            <person name="Heitman J."/>
            <person name="Hesse C."/>
            <person name="Hori C."/>
            <person name="Igarashi K."/>
            <person name="Jurgens J.A."/>
            <person name="Kallen N."/>
            <person name="Kersten P."/>
            <person name="Kohler A."/>
            <person name="Kuees U."/>
            <person name="Kumar T.K.A."/>
            <person name="Kuo A."/>
            <person name="LaButti K."/>
            <person name="Larrondo L.F."/>
            <person name="Lindquist E."/>
            <person name="Ling A."/>
            <person name="Lombard V."/>
            <person name="Lucas S."/>
            <person name="Lundell T."/>
            <person name="Martin R."/>
            <person name="McLaughlin D.J."/>
            <person name="Morgenstern I."/>
            <person name="Morin E."/>
            <person name="Murat C."/>
            <person name="Nagy L.G."/>
            <person name="Nolan M."/>
            <person name="Ohm R.A."/>
            <person name="Patyshakuliyeva A."/>
            <person name="Rokas A."/>
            <person name="Ruiz-Duenas F.J."/>
            <person name="Sabat G."/>
            <person name="Salamov A."/>
            <person name="Samejima M."/>
            <person name="Schmutz J."/>
            <person name="Slot J.C."/>
            <person name="St John F."/>
            <person name="Stenlid J."/>
            <person name="Sun H."/>
            <person name="Sun S."/>
            <person name="Syed K."/>
            <person name="Tsang A."/>
            <person name="Wiebenga A."/>
            <person name="Young D."/>
            <person name="Pisabarro A."/>
            <person name="Eastwood D.C."/>
            <person name="Martin F."/>
            <person name="Cullen D."/>
            <person name="Grigoriev I.V."/>
            <person name="Hibbett D.S."/>
        </authorList>
    </citation>
    <scope>NUCLEOTIDE SEQUENCE [LARGE SCALE GENOMIC DNA]</scope>
    <source>
        <strain evidence="2 3">ATCC 11539</strain>
    </source>
</reference>
<dbReference type="GO" id="GO:0006113">
    <property type="term" value="P:fermentation"/>
    <property type="evidence" value="ECO:0007669"/>
    <property type="project" value="InterPro"/>
</dbReference>
<dbReference type="PANTHER" id="PTHR32085">
    <property type="entry name" value="PROTEIN CSF1"/>
    <property type="match status" value="1"/>
</dbReference>
<keyword evidence="3" id="KW-1185">Reference proteome</keyword>
<dbReference type="HOGENOM" id="CLU_042236_0_0_1"/>
<dbReference type="EMBL" id="KB469299">
    <property type="protein sequence ID" value="EPQ57390.1"/>
    <property type="molecule type" value="Genomic_DNA"/>
</dbReference>
<gene>
    <name evidence="2" type="ORF">GLOTRDRAFT_74143</name>
</gene>
<dbReference type="GO" id="GO:0016020">
    <property type="term" value="C:membrane"/>
    <property type="evidence" value="ECO:0007669"/>
    <property type="project" value="InterPro"/>
</dbReference>
<sequence length="501" mass="57046">MVRKAIAWFKSQLPRLDPTDLLPLGIEVNKAAVICGNASTPNLLILEFKEAEGTFGIVPSKSKFDIHKQLLNIKFKNVSSHYVDNTSFQSPMAEFGQKVDEKVKNSNLRPYLSYHAFSKLWRRLKLSRLVKSEPSKWIQAHGVGIRAWWRTNKGGEIISPVGPEALKLEYAAERHVLEAPELELLYYADVVGTVPPLEAQIRTGSADFEIGNGDLAPEWGAEIIVHGGFVRYGPWADRQRTELQRVFFPPSYHDMQPTAFLRPGDKRMWTTLKVFVELRGGTTLHIPFREASKNWMWDGLVDVPRPKTREAAHIHIKAGDGSTISYTVPMVISPGGYEGQLEVHLDDVGVTSTLNDIRLLKAESCRVRCEMPTPLAWNAERLWSFSISLRQPVFYLIRDHINMFTDLAKDWTSGPPGDYYRFVPMRYAAKVDFHKYEINTYVNDHNIIDKPLLKDENALMTFKGTSFRTKIDIDSSKFRPICTDVPFWIETPDVTVDLTLP</sequence>
<dbReference type="AlphaFoldDB" id="S7RRX1"/>
<proteinExistence type="predicted"/>
<dbReference type="Pfam" id="PF21678">
    <property type="entry name" value="Csf1_N"/>
    <property type="match status" value="1"/>
</dbReference>
<organism evidence="2 3">
    <name type="scientific">Gloeophyllum trabeum (strain ATCC 11539 / FP-39264 / Madison 617)</name>
    <name type="common">Brown rot fungus</name>
    <dbReference type="NCBI Taxonomy" id="670483"/>
    <lineage>
        <taxon>Eukaryota</taxon>
        <taxon>Fungi</taxon>
        <taxon>Dikarya</taxon>
        <taxon>Basidiomycota</taxon>
        <taxon>Agaricomycotina</taxon>
        <taxon>Agaricomycetes</taxon>
        <taxon>Gloeophyllales</taxon>
        <taxon>Gloeophyllaceae</taxon>
        <taxon>Gloeophyllum</taxon>
    </lineage>
</organism>
<dbReference type="eggNOG" id="KOG3596">
    <property type="taxonomic scope" value="Eukaryota"/>
</dbReference>
<accession>S7RRX1</accession>
<dbReference type="InterPro" id="IPR029636">
    <property type="entry name" value="Csf1"/>
</dbReference>
<dbReference type="GeneID" id="19308406"/>
<name>S7RRX1_GLOTA</name>
<evidence type="ECO:0000313" key="2">
    <source>
        <dbReference type="EMBL" id="EPQ57390.1"/>
    </source>
</evidence>
<dbReference type="OMA" id="VEFQSAM"/>